<dbReference type="SUPFAM" id="SSF53850">
    <property type="entry name" value="Periplasmic binding protein-like II"/>
    <property type="match status" value="1"/>
</dbReference>
<proteinExistence type="inferred from homology"/>
<evidence type="ECO:0000256" key="2">
    <source>
        <dbReference type="SAM" id="SignalP"/>
    </source>
</evidence>
<gene>
    <name evidence="4" type="ORF">HNP49_001859</name>
</gene>
<protein>
    <submittedName>
        <fullName evidence="4">Membrane-bound lytic murein transglycosylase MltF</fullName>
    </submittedName>
</protein>
<keyword evidence="5" id="KW-1185">Reference proteome</keyword>
<dbReference type="EMBL" id="JACHLL010000003">
    <property type="protein sequence ID" value="MBB6341691.1"/>
    <property type="molecule type" value="Genomic_DNA"/>
</dbReference>
<evidence type="ECO:0000313" key="5">
    <source>
        <dbReference type="Proteomes" id="UP000557193"/>
    </source>
</evidence>
<dbReference type="CDD" id="cd01009">
    <property type="entry name" value="PBP2_YfhD_N"/>
    <property type="match status" value="1"/>
</dbReference>
<dbReference type="PANTHER" id="PTHR35936:SF32">
    <property type="entry name" value="MEMBRANE-BOUND LYTIC MUREIN TRANSGLYCOSYLASE F"/>
    <property type="match status" value="1"/>
</dbReference>
<dbReference type="GO" id="GO:0008933">
    <property type="term" value="F:peptidoglycan lytic transglycosylase activity"/>
    <property type="evidence" value="ECO:0007669"/>
    <property type="project" value="TreeGrafter"/>
</dbReference>
<dbReference type="SUPFAM" id="SSF53955">
    <property type="entry name" value="Lysozyme-like"/>
    <property type="match status" value="1"/>
</dbReference>
<accession>A0A7X0EUL5</accession>
<evidence type="ECO:0000256" key="1">
    <source>
        <dbReference type="ARBA" id="ARBA00010333"/>
    </source>
</evidence>
<name>A0A7X0EUL5_9PSED</name>
<sequence>MLRILLGLWLALLCMPASARLADPQQAWNSPAARDLAQIRRSGELRVLVNESRASSGEVRGQAVGGEYHRLKAFERYLNQRQQGSLRLKLLPRPKTDLLKALQRGDGDLVASSELLQSEAAIHVSSSQALREAVPLVVVTRQGVRRNLRFEHMAGRSLALPRGSAAVEAVRRINQQLAERKLAPLMIEWVDDSLAVEDVLEMVQAGIYNYSAVEQPLAERWSKVLPRLRIDRHLVLDNRRDLNWYVRPDAPTLRASLDAFLEDYRAPADQDSAFQRVYRRSYKVHYPLNRADRQRLEKVRPVLQKYAAQQDFDWLALAAIAYKESSLNPAARGANGASGLMQITPAAARSVGVGNIAALDSNVQAATRYMAKIRRSFFANPRLDPDERLAFILAAYNMGPQRVQSLRAEARRRGLDADRWFFQVERIALEQVGMGPVSYVAAVNKYRLAFDRERDVLEPRVVHK</sequence>
<comment type="similarity">
    <text evidence="1">Belongs to the bacterial solute-binding protein 3 family.</text>
</comment>
<evidence type="ECO:0000313" key="4">
    <source>
        <dbReference type="EMBL" id="MBB6341691.1"/>
    </source>
</evidence>
<keyword evidence="2" id="KW-0732">Signal</keyword>
<dbReference type="Pfam" id="PF01464">
    <property type="entry name" value="SLT"/>
    <property type="match status" value="1"/>
</dbReference>
<dbReference type="PANTHER" id="PTHR35936">
    <property type="entry name" value="MEMBRANE-BOUND LYTIC MUREIN TRANSGLYCOSYLASE F"/>
    <property type="match status" value="1"/>
</dbReference>
<feature type="chain" id="PRO_5030845018" evidence="2">
    <location>
        <begin position="20"/>
        <end position="464"/>
    </location>
</feature>
<dbReference type="GO" id="GO:0009253">
    <property type="term" value="P:peptidoglycan catabolic process"/>
    <property type="evidence" value="ECO:0007669"/>
    <property type="project" value="TreeGrafter"/>
</dbReference>
<dbReference type="InterPro" id="IPR008258">
    <property type="entry name" value="Transglycosylase_SLT_dom_1"/>
</dbReference>
<comment type="caution">
    <text evidence="4">The sequence shown here is derived from an EMBL/GenBank/DDBJ whole genome shotgun (WGS) entry which is preliminary data.</text>
</comment>
<dbReference type="Gene3D" id="1.10.530.10">
    <property type="match status" value="1"/>
</dbReference>
<dbReference type="AlphaFoldDB" id="A0A7X0EUL5"/>
<dbReference type="Gene3D" id="3.40.190.10">
    <property type="entry name" value="Periplasmic binding protein-like II"/>
    <property type="match status" value="2"/>
</dbReference>
<reference evidence="4 5" key="1">
    <citation type="submission" date="2020-08" db="EMBL/GenBank/DDBJ databases">
        <title>Functional genomics of gut bacteria from endangered species of beetles.</title>
        <authorList>
            <person name="Carlos-Shanley C."/>
        </authorList>
    </citation>
    <scope>NUCLEOTIDE SEQUENCE [LARGE SCALE GENOMIC DNA]</scope>
    <source>
        <strain evidence="4 5">S00202</strain>
    </source>
</reference>
<evidence type="ECO:0000259" key="3">
    <source>
        <dbReference type="Pfam" id="PF01464"/>
    </source>
</evidence>
<feature type="signal peptide" evidence="2">
    <location>
        <begin position="1"/>
        <end position="19"/>
    </location>
</feature>
<dbReference type="GO" id="GO:0009279">
    <property type="term" value="C:cell outer membrane"/>
    <property type="evidence" value="ECO:0007669"/>
    <property type="project" value="TreeGrafter"/>
</dbReference>
<feature type="domain" description="Transglycosylase SLT" evidence="3">
    <location>
        <begin position="303"/>
        <end position="412"/>
    </location>
</feature>
<dbReference type="RefSeq" id="WP_184682646.1">
    <property type="nucleotide sequence ID" value="NZ_JACHLL010000003.1"/>
</dbReference>
<dbReference type="InterPro" id="IPR023346">
    <property type="entry name" value="Lysozyme-like_dom_sf"/>
</dbReference>
<organism evidence="4 5">
    <name type="scientific">Pseudomonas fluvialis</name>
    <dbReference type="NCBI Taxonomy" id="1793966"/>
    <lineage>
        <taxon>Bacteria</taxon>
        <taxon>Pseudomonadati</taxon>
        <taxon>Pseudomonadota</taxon>
        <taxon>Gammaproteobacteria</taxon>
        <taxon>Pseudomonadales</taxon>
        <taxon>Pseudomonadaceae</taxon>
        <taxon>Pseudomonas</taxon>
    </lineage>
</organism>
<dbReference type="Proteomes" id="UP000557193">
    <property type="component" value="Unassembled WGS sequence"/>
</dbReference>